<proteinExistence type="predicted"/>
<dbReference type="AlphaFoldDB" id="A0A8C6GJ83"/>
<reference evidence="2" key="1">
    <citation type="submission" date="2025-08" db="UniProtKB">
        <authorList>
            <consortium name="Ensembl"/>
        </authorList>
    </citation>
    <scope>IDENTIFICATION</scope>
</reference>
<dbReference type="Proteomes" id="UP000694415">
    <property type="component" value="Unplaced"/>
</dbReference>
<evidence type="ECO:0000256" key="1">
    <source>
        <dbReference type="SAM" id="MobiDB-lite"/>
    </source>
</evidence>
<keyword evidence="3" id="KW-1185">Reference proteome</keyword>
<evidence type="ECO:0000313" key="2">
    <source>
        <dbReference type="Ensembl" id="ENSMSIP00000007278.1"/>
    </source>
</evidence>
<feature type="region of interest" description="Disordered" evidence="1">
    <location>
        <begin position="84"/>
        <end position="105"/>
    </location>
</feature>
<name>A0A8C6GJ83_MUSSI</name>
<sequence length="111" mass="11618">MLDQISVSEFVAEALEDYMAPTASSFTTRTAQCRNTVAAIEEVSGSVARAGWEARAAGIALCPGHPLGFRAWCPIPSVLRLRPHPGKVSGTPKPDAAGPAVPDTETLCSLL</sequence>
<dbReference type="GeneTree" id="ENSGT01060000248676"/>
<dbReference type="Ensembl" id="ENSMSIT00000009281.1">
    <property type="protein sequence ID" value="ENSMSIP00000007278.1"/>
    <property type="gene ID" value="ENSMSIG00000006499.1"/>
</dbReference>
<reference evidence="2" key="2">
    <citation type="submission" date="2025-09" db="UniProtKB">
        <authorList>
            <consortium name="Ensembl"/>
        </authorList>
    </citation>
    <scope>IDENTIFICATION</scope>
</reference>
<protein>
    <submittedName>
        <fullName evidence="2">Uncharacterized protein</fullName>
    </submittedName>
</protein>
<accession>A0A8C6GJ83</accession>
<evidence type="ECO:0000313" key="3">
    <source>
        <dbReference type="Proteomes" id="UP000694415"/>
    </source>
</evidence>
<organism evidence="2 3">
    <name type="scientific">Mus spicilegus</name>
    <name type="common">Mound-building mouse</name>
    <dbReference type="NCBI Taxonomy" id="10103"/>
    <lineage>
        <taxon>Eukaryota</taxon>
        <taxon>Metazoa</taxon>
        <taxon>Chordata</taxon>
        <taxon>Craniata</taxon>
        <taxon>Vertebrata</taxon>
        <taxon>Euteleostomi</taxon>
        <taxon>Mammalia</taxon>
        <taxon>Eutheria</taxon>
        <taxon>Euarchontoglires</taxon>
        <taxon>Glires</taxon>
        <taxon>Rodentia</taxon>
        <taxon>Myomorpha</taxon>
        <taxon>Muroidea</taxon>
        <taxon>Muridae</taxon>
        <taxon>Murinae</taxon>
        <taxon>Mus</taxon>
        <taxon>Mus</taxon>
    </lineage>
</organism>